<gene>
    <name evidence="1" type="ORF">Tco_0895579</name>
</gene>
<keyword evidence="2" id="KW-1185">Reference proteome</keyword>
<reference evidence="1" key="1">
    <citation type="journal article" date="2022" name="Int. J. Mol. Sci.">
        <title>Draft Genome of Tanacetum Coccineum: Genomic Comparison of Closely Related Tanacetum-Family Plants.</title>
        <authorList>
            <person name="Yamashiro T."/>
            <person name="Shiraishi A."/>
            <person name="Nakayama K."/>
            <person name="Satake H."/>
        </authorList>
    </citation>
    <scope>NUCLEOTIDE SEQUENCE</scope>
</reference>
<accession>A0ABQ5CGI0</accession>
<sequence length="346" mass="40903">MVSPIRADPTDLLCSFSGNQLTESQRIAMEEPITNDFIQVTRKNFLSEDSNGKMIEKSLLEIKGMFLLKIRDNAFKGIDGENIEDDLFLFDTPLCIAFEELNYLLKIDPDLFTYDIQWIKTYDKYEQELNNEKTQGLDEQWSKIGVPYQLGDHICEPYCFKNGITKWPTCSSDTDGYCKRGELPGMVRVSCMTYFQDHKWYDNLIDEGLKQETLKYKAQIEESWGDATPSVMKFCAWLKNIFENFHELDYDVLIKLEECWWKVNTNEVCPFTHWDNRLREPYVNAKPKWTFNPCLNINHQPEWNNETNNRGNFQEGQRFMEDLTHEPLDCTIRRFEMAKYTFEADE</sequence>
<reference evidence="1" key="2">
    <citation type="submission" date="2022-01" db="EMBL/GenBank/DDBJ databases">
        <authorList>
            <person name="Yamashiro T."/>
            <person name="Shiraishi A."/>
            <person name="Satake H."/>
            <person name="Nakayama K."/>
        </authorList>
    </citation>
    <scope>NUCLEOTIDE SEQUENCE</scope>
</reference>
<organism evidence="1 2">
    <name type="scientific">Tanacetum coccineum</name>
    <dbReference type="NCBI Taxonomy" id="301880"/>
    <lineage>
        <taxon>Eukaryota</taxon>
        <taxon>Viridiplantae</taxon>
        <taxon>Streptophyta</taxon>
        <taxon>Embryophyta</taxon>
        <taxon>Tracheophyta</taxon>
        <taxon>Spermatophyta</taxon>
        <taxon>Magnoliopsida</taxon>
        <taxon>eudicotyledons</taxon>
        <taxon>Gunneridae</taxon>
        <taxon>Pentapetalae</taxon>
        <taxon>asterids</taxon>
        <taxon>campanulids</taxon>
        <taxon>Asterales</taxon>
        <taxon>Asteraceae</taxon>
        <taxon>Asteroideae</taxon>
        <taxon>Anthemideae</taxon>
        <taxon>Anthemidinae</taxon>
        <taxon>Tanacetum</taxon>
    </lineage>
</organism>
<dbReference type="Proteomes" id="UP001151760">
    <property type="component" value="Unassembled WGS sequence"/>
</dbReference>
<proteinExistence type="predicted"/>
<name>A0ABQ5CGI0_9ASTR</name>
<protein>
    <submittedName>
        <fullName evidence="1">Uncharacterized protein</fullName>
    </submittedName>
</protein>
<comment type="caution">
    <text evidence="1">The sequence shown here is derived from an EMBL/GenBank/DDBJ whole genome shotgun (WGS) entry which is preliminary data.</text>
</comment>
<dbReference type="EMBL" id="BQNB010014228">
    <property type="protein sequence ID" value="GJT25642.1"/>
    <property type="molecule type" value="Genomic_DNA"/>
</dbReference>
<evidence type="ECO:0000313" key="1">
    <source>
        <dbReference type="EMBL" id="GJT25642.1"/>
    </source>
</evidence>
<evidence type="ECO:0000313" key="2">
    <source>
        <dbReference type="Proteomes" id="UP001151760"/>
    </source>
</evidence>